<dbReference type="SUPFAM" id="SSF56235">
    <property type="entry name" value="N-terminal nucleophile aminohydrolases (Ntn hydrolases)"/>
    <property type="match status" value="1"/>
</dbReference>
<dbReference type="EC" id="3.5.1.97" evidence="7"/>
<dbReference type="Gene3D" id="1.10.439.10">
    <property type="entry name" value="Penicillin Amidohydrolase, domain 1"/>
    <property type="match status" value="1"/>
</dbReference>
<dbReference type="Pfam" id="PF01804">
    <property type="entry name" value="Penicil_amidase"/>
    <property type="match status" value="1"/>
</dbReference>
<dbReference type="PANTHER" id="PTHR34218">
    <property type="entry name" value="PEPTIDASE S45 PENICILLIN AMIDASE"/>
    <property type="match status" value="1"/>
</dbReference>
<dbReference type="PANTHER" id="PTHR34218:SF3">
    <property type="entry name" value="ACYL-HOMOSERINE LACTONE ACYLASE PVDQ"/>
    <property type="match status" value="1"/>
</dbReference>
<dbReference type="EMBL" id="CP036278">
    <property type="protein sequence ID" value="QDU54055.1"/>
    <property type="molecule type" value="Genomic_DNA"/>
</dbReference>
<evidence type="ECO:0000313" key="8">
    <source>
        <dbReference type="Proteomes" id="UP000315750"/>
    </source>
</evidence>
<keyword evidence="4" id="KW-0865">Zymogen</keyword>
<dbReference type="GO" id="GO:0046872">
    <property type="term" value="F:metal ion binding"/>
    <property type="evidence" value="ECO:0007669"/>
    <property type="project" value="UniProtKB-KW"/>
</dbReference>
<dbReference type="GO" id="GO:0017000">
    <property type="term" value="P:antibiotic biosynthetic process"/>
    <property type="evidence" value="ECO:0007669"/>
    <property type="project" value="InterPro"/>
</dbReference>
<accession>A0A518AH46</accession>
<dbReference type="PIRSF" id="PIRSF001227">
    <property type="entry name" value="Pen_acylase"/>
    <property type="match status" value="1"/>
</dbReference>
<dbReference type="InterPro" id="IPR043147">
    <property type="entry name" value="Penicillin_amidase_A-knob"/>
</dbReference>
<dbReference type="InterPro" id="IPR043146">
    <property type="entry name" value="Penicillin_amidase_N_B-knob"/>
</dbReference>
<comment type="cofactor">
    <cofactor evidence="6">
        <name>Ca(2+)</name>
        <dbReference type="ChEBI" id="CHEBI:29108"/>
    </cofactor>
    <text evidence="6">Binds 1 Ca(2+) ion per dimer.</text>
</comment>
<dbReference type="Proteomes" id="UP000315750">
    <property type="component" value="Chromosome"/>
</dbReference>
<evidence type="ECO:0000256" key="3">
    <source>
        <dbReference type="ARBA" id="ARBA00022801"/>
    </source>
</evidence>
<dbReference type="InterPro" id="IPR029055">
    <property type="entry name" value="Ntn_hydrolases_N"/>
</dbReference>
<keyword evidence="6" id="KW-0479">Metal-binding</keyword>
<keyword evidence="2" id="KW-0732">Signal</keyword>
<sequence>MESISIRNPRYPFTAERDDAGVPHVQAANWQAAVYALGYMHAIDRPTQIYFARAVAAGRAAQRIAAKPELVEMDTFLRRANLTQRIDEETADLEPRILEQLLWYCEGVNDGLAEGRRSLPMWVTGFEPGPWTPQAVLLLGNLLSFAGLAVGEQESEQTLLELIQLGVADERIRELFAPYLDGIDFDPLRQVHITRRLSDEALEVLADLPRLAGSNAWAVSPARSATGSALLASDPHLEVNRLPAIWYEVVLDWTDNPNEPKYAMGATLPGCPLMAVGRTPNLAWGVTYMAADTSDFFIEDCRPGGETGWQYRRGNLWHDFRLRRETIERKSQAAVEVDVYENDLGTLARLPEEPGYYTSVAWIGTHQGSGRAIGTWLDVIAANDTREAMNVVRESPHPSLVWVFADRPGHIGLQASGWLPQRPPHASGITPLAAWDESNHWQGVVPAELLPSKYDPPIGFVATANEEQYRTDGPPVHASHLADYRLRRITERLTEMPQATIIDMQQLQYDVLSTHARDLLPVLLAHLDDCPLKQKLTAWDCRYTPESTEASLFNSFYRQILLEIFGQEAGIGWRRMMYLSTRMGYSKFLLAACDRMLRKVTSSWWRDRDKGDMIRRAAERAAAEPVRPWSKVNEFHFVNRFINLGSVGRLLGLKSPPIAMPGCHATPFQGHLLTTKTRESTFAPSYHFVTDLATDEAWTNLPGGPSESAFSWYYQSDLERWKTGTYKRLTAQRDDNDDSQVDADLLG</sequence>
<feature type="binding site" evidence="6">
    <location>
        <position position="292"/>
    </location>
    <ligand>
        <name>Ca(2+)</name>
        <dbReference type="ChEBI" id="CHEBI:29108"/>
    </ligand>
</feature>
<comment type="similarity">
    <text evidence="1">Belongs to the peptidase S45 family.</text>
</comment>
<dbReference type="OrthoDB" id="9759796at2"/>
<evidence type="ECO:0000256" key="6">
    <source>
        <dbReference type="PIRSR" id="PIRSR001227-2"/>
    </source>
</evidence>
<evidence type="ECO:0000313" key="7">
    <source>
        <dbReference type="EMBL" id="QDU54055.1"/>
    </source>
</evidence>
<feature type="binding site" evidence="6">
    <location>
        <position position="156"/>
    </location>
    <ligand>
        <name>Ca(2+)</name>
        <dbReference type="ChEBI" id="CHEBI:29108"/>
    </ligand>
</feature>
<dbReference type="RefSeq" id="WP_145245084.1">
    <property type="nucleotide sequence ID" value="NZ_CP036278.1"/>
</dbReference>
<dbReference type="AlphaFoldDB" id="A0A518AH46"/>
<dbReference type="Gene3D" id="3.60.20.10">
    <property type="entry name" value="Glutamine Phosphoribosylpyrophosphate, subunit 1, domain 1"/>
    <property type="match status" value="1"/>
</dbReference>
<gene>
    <name evidence="7" type="primary">quiP</name>
    <name evidence="7" type="ORF">Pan181_02350</name>
</gene>
<dbReference type="GO" id="GO:0016811">
    <property type="term" value="F:hydrolase activity, acting on carbon-nitrogen (but not peptide) bonds, in linear amides"/>
    <property type="evidence" value="ECO:0007669"/>
    <property type="project" value="InterPro"/>
</dbReference>
<dbReference type="Gene3D" id="1.10.1400.10">
    <property type="match status" value="1"/>
</dbReference>
<dbReference type="InterPro" id="IPR023343">
    <property type="entry name" value="Penicillin_amidase_dom1"/>
</dbReference>
<name>A0A518AH46_9BACT</name>
<keyword evidence="6" id="KW-0106">Calcium</keyword>
<organism evidence="7 8">
    <name type="scientific">Aeoliella mucimassa</name>
    <dbReference type="NCBI Taxonomy" id="2527972"/>
    <lineage>
        <taxon>Bacteria</taxon>
        <taxon>Pseudomonadati</taxon>
        <taxon>Planctomycetota</taxon>
        <taxon>Planctomycetia</taxon>
        <taxon>Pirellulales</taxon>
        <taxon>Lacipirellulaceae</taxon>
        <taxon>Aeoliella</taxon>
    </lineage>
</organism>
<evidence type="ECO:0000256" key="4">
    <source>
        <dbReference type="ARBA" id="ARBA00023145"/>
    </source>
</evidence>
<evidence type="ECO:0000256" key="2">
    <source>
        <dbReference type="ARBA" id="ARBA00022729"/>
    </source>
</evidence>
<evidence type="ECO:0000256" key="5">
    <source>
        <dbReference type="PIRSR" id="PIRSR001227-1"/>
    </source>
</evidence>
<proteinExistence type="inferred from homology"/>
<keyword evidence="8" id="KW-1185">Reference proteome</keyword>
<evidence type="ECO:0000256" key="1">
    <source>
        <dbReference type="ARBA" id="ARBA00006586"/>
    </source>
</evidence>
<dbReference type="InterPro" id="IPR002692">
    <property type="entry name" value="S45"/>
</dbReference>
<dbReference type="KEGG" id="amuc:Pan181_02350"/>
<dbReference type="Gene3D" id="2.30.120.10">
    <property type="match status" value="1"/>
</dbReference>
<feature type="active site" description="Nucleophile" evidence="5">
    <location>
        <position position="214"/>
    </location>
</feature>
<reference evidence="7 8" key="1">
    <citation type="submission" date="2019-02" db="EMBL/GenBank/DDBJ databases">
        <title>Deep-cultivation of Planctomycetes and their phenomic and genomic characterization uncovers novel biology.</title>
        <authorList>
            <person name="Wiegand S."/>
            <person name="Jogler M."/>
            <person name="Boedeker C."/>
            <person name="Pinto D."/>
            <person name="Vollmers J."/>
            <person name="Rivas-Marin E."/>
            <person name="Kohn T."/>
            <person name="Peeters S.H."/>
            <person name="Heuer A."/>
            <person name="Rast P."/>
            <person name="Oberbeckmann S."/>
            <person name="Bunk B."/>
            <person name="Jeske O."/>
            <person name="Meyerdierks A."/>
            <person name="Storesund J.E."/>
            <person name="Kallscheuer N."/>
            <person name="Luecker S."/>
            <person name="Lage O.M."/>
            <person name="Pohl T."/>
            <person name="Merkel B.J."/>
            <person name="Hornburger P."/>
            <person name="Mueller R.-W."/>
            <person name="Bruemmer F."/>
            <person name="Labrenz M."/>
            <person name="Spormann A.M."/>
            <person name="Op den Camp H."/>
            <person name="Overmann J."/>
            <person name="Amann R."/>
            <person name="Jetten M.S.M."/>
            <person name="Mascher T."/>
            <person name="Medema M.H."/>
            <person name="Devos D.P."/>
            <person name="Kaster A.-K."/>
            <person name="Ovreas L."/>
            <person name="Rohde M."/>
            <person name="Galperin M.Y."/>
            <person name="Jogler C."/>
        </authorList>
    </citation>
    <scope>NUCLEOTIDE SEQUENCE [LARGE SCALE GENOMIC DNA]</scope>
    <source>
        <strain evidence="7 8">Pan181</strain>
    </source>
</reference>
<dbReference type="InterPro" id="IPR014395">
    <property type="entry name" value="Pen/GL7ACA/AHL_acylase"/>
</dbReference>
<keyword evidence="3 7" id="KW-0378">Hydrolase</keyword>
<feature type="binding site" evidence="6">
    <location>
        <position position="295"/>
    </location>
    <ligand>
        <name>Ca(2+)</name>
        <dbReference type="ChEBI" id="CHEBI:29108"/>
    </ligand>
</feature>
<protein>
    <submittedName>
        <fullName evidence="7">Acyl-homoserine lactone acylase QuiP</fullName>
        <ecNumber evidence="7">3.5.1.97</ecNumber>
    </submittedName>
</protein>